<dbReference type="Proteomes" id="UP000198852">
    <property type="component" value="Unassembled WGS sequence"/>
</dbReference>
<dbReference type="PANTHER" id="PTHR43391">
    <property type="entry name" value="RETINOL DEHYDROGENASE-RELATED"/>
    <property type="match status" value="1"/>
</dbReference>
<dbReference type="PANTHER" id="PTHR43391:SF26">
    <property type="entry name" value="BLL7251 PROTEIN"/>
    <property type="match status" value="1"/>
</dbReference>
<evidence type="ECO:0000313" key="3">
    <source>
        <dbReference type="EMBL" id="SFS64703.1"/>
    </source>
</evidence>
<name>A0A1I6RIW4_9PSEU</name>
<reference evidence="4" key="1">
    <citation type="submission" date="2016-10" db="EMBL/GenBank/DDBJ databases">
        <authorList>
            <person name="Varghese N."/>
            <person name="Submissions S."/>
        </authorList>
    </citation>
    <scope>NUCLEOTIDE SEQUENCE [LARGE SCALE GENOMIC DNA]</scope>
    <source>
        <strain evidence="4">DSM 44771</strain>
    </source>
</reference>
<comment type="similarity">
    <text evidence="1">Belongs to the short-chain dehydrogenases/reductases (SDR) family.</text>
</comment>
<evidence type="ECO:0000313" key="4">
    <source>
        <dbReference type="Proteomes" id="UP000198852"/>
    </source>
</evidence>
<organism evidence="3 4">
    <name type="scientific">Saccharopolyspora flava</name>
    <dbReference type="NCBI Taxonomy" id="95161"/>
    <lineage>
        <taxon>Bacteria</taxon>
        <taxon>Bacillati</taxon>
        <taxon>Actinomycetota</taxon>
        <taxon>Actinomycetes</taxon>
        <taxon>Pseudonocardiales</taxon>
        <taxon>Pseudonocardiaceae</taxon>
        <taxon>Saccharopolyspora</taxon>
    </lineage>
</organism>
<proteinExistence type="inferred from homology"/>
<dbReference type="SUPFAM" id="SSF51735">
    <property type="entry name" value="NAD(P)-binding Rossmann-fold domains"/>
    <property type="match status" value="1"/>
</dbReference>
<dbReference type="EMBL" id="FOZX01000003">
    <property type="protein sequence ID" value="SFS64703.1"/>
    <property type="molecule type" value="Genomic_DNA"/>
</dbReference>
<dbReference type="CDD" id="cd05233">
    <property type="entry name" value="SDR_c"/>
    <property type="match status" value="1"/>
</dbReference>
<dbReference type="InterPro" id="IPR036291">
    <property type="entry name" value="NAD(P)-bd_dom_sf"/>
</dbReference>
<protein>
    <submittedName>
        <fullName evidence="3">NADP-dependent 3-hydroxy acid dehydrogenase YdfG</fullName>
    </submittedName>
</protein>
<accession>A0A1I6RIW4</accession>
<dbReference type="Pfam" id="PF00106">
    <property type="entry name" value="adh_short"/>
    <property type="match status" value="1"/>
</dbReference>
<gene>
    <name evidence="3" type="ORF">SAMN05660874_02266</name>
</gene>
<dbReference type="GO" id="GO:0016491">
    <property type="term" value="F:oxidoreductase activity"/>
    <property type="evidence" value="ECO:0007669"/>
    <property type="project" value="UniProtKB-KW"/>
</dbReference>
<sequence>MEFADSVVIITGAGNGIGAAMARKFAALGARTVLADLDSDAVRSVADEVGGLAVPGDVAGEQGVNALVEAAMAEHGRIDVFCANAGIGRNGGPEADEDAWAASWEVNVMSHVRAARAVLPHWLERGKGHFLGTASAAGLLTMLGSAPYSVTKHAAVAFAEYLNITYADKGVTAQALCPQGVRTQLLEATGETGQILMGATAIEATDVAEMVAEKLGGEEFLILPHPEVADYYALRAAQPERWQGGMRKLQRKVEKRPV</sequence>
<keyword evidence="4" id="KW-1185">Reference proteome</keyword>
<dbReference type="InterPro" id="IPR002347">
    <property type="entry name" value="SDR_fam"/>
</dbReference>
<evidence type="ECO:0000256" key="2">
    <source>
        <dbReference type="ARBA" id="ARBA00023002"/>
    </source>
</evidence>
<evidence type="ECO:0000256" key="1">
    <source>
        <dbReference type="ARBA" id="ARBA00006484"/>
    </source>
</evidence>
<dbReference type="AlphaFoldDB" id="A0A1I6RIW4"/>
<dbReference type="Gene3D" id="3.40.50.720">
    <property type="entry name" value="NAD(P)-binding Rossmann-like Domain"/>
    <property type="match status" value="1"/>
</dbReference>
<keyword evidence="2" id="KW-0560">Oxidoreductase</keyword>
<dbReference type="STRING" id="95161.SAMN05660874_02266"/>
<dbReference type="PRINTS" id="PR00081">
    <property type="entry name" value="GDHRDH"/>
</dbReference>